<dbReference type="InterPro" id="IPR000182">
    <property type="entry name" value="GNAT_dom"/>
</dbReference>
<sequence>MNITIERCTADDLERLQQLSRETFDETFRDQNDPHAIDAYMDRAFATSKLAAELENRDSAFYFLHVNGELAGYLKVNRGEAQSDRIADNALEIERIYIRSRYQGQGLGQYLIDKGIEIARAQQKTSVWLGVWEKNERAIRFYRRMGFVQVGTHCFTMGEEKQTDYVMQLTLGENG</sequence>
<dbReference type="InterPro" id="IPR050276">
    <property type="entry name" value="MshD_Acetyltransferase"/>
</dbReference>
<organism evidence="2 3">
    <name type="scientific">Paenibacillus phyllosphaerae</name>
    <dbReference type="NCBI Taxonomy" id="274593"/>
    <lineage>
        <taxon>Bacteria</taxon>
        <taxon>Bacillati</taxon>
        <taxon>Bacillota</taxon>
        <taxon>Bacilli</taxon>
        <taxon>Bacillales</taxon>
        <taxon>Paenibacillaceae</taxon>
        <taxon>Paenibacillus</taxon>
    </lineage>
</organism>
<dbReference type="CDD" id="cd04301">
    <property type="entry name" value="NAT_SF"/>
    <property type="match status" value="1"/>
</dbReference>
<dbReference type="SUPFAM" id="SSF55729">
    <property type="entry name" value="Acyl-CoA N-acyltransferases (Nat)"/>
    <property type="match status" value="1"/>
</dbReference>
<keyword evidence="3" id="KW-1185">Reference proteome</keyword>
<evidence type="ECO:0000313" key="2">
    <source>
        <dbReference type="EMBL" id="MBB3112744.1"/>
    </source>
</evidence>
<dbReference type="InterPro" id="IPR016181">
    <property type="entry name" value="Acyl_CoA_acyltransferase"/>
</dbReference>
<dbReference type="RefSeq" id="WP_183602857.1">
    <property type="nucleotide sequence ID" value="NZ_JACHXK010000014.1"/>
</dbReference>
<feature type="domain" description="N-acetyltransferase" evidence="1">
    <location>
        <begin position="3"/>
        <end position="172"/>
    </location>
</feature>
<keyword evidence="2" id="KW-0687">Ribonucleoprotein</keyword>
<reference evidence="2 3" key="1">
    <citation type="submission" date="2020-08" db="EMBL/GenBank/DDBJ databases">
        <title>Genomic Encyclopedia of Type Strains, Phase III (KMG-III): the genomes of soil and plant-associated and newly described type strains.</title>
        <authorList>
            <person name="Whitman W."/>
        </authorList>
    </citation>
    <scope>NUCLEOTIDE SEQUENCE [LARGE SCALE GENOMIC DNA]</scope>
    <source>
        <strain evidence="2 3">CECT 5862</strain>
    </source>
</reference>
<dbReference type="GO" id="GO:0005840">
    <property type="term" value="C:ribosome"/>
    <property type="evidence" value="ECO:0007669"/>
    <property type="project" value="UniProtKB-KW"/>
</dbReference>
<accession>A0A7W5B1I9</accession>
<dbReference type="Pfam" id="PF00583">
    <property type="entry name" value="Acetyltransf_1"/>
    <property type="match status" value="1"/>
</dbReference>
<proteinExistence type="predicted"/>
<dbReference type="PROSITE" id="PS51186">
    <property type="entry name" value="GNAT"/>
    <property type="match status" value="1"/>
</dbReference>
<comment type="caution">
    <text evidence="2">The sequence shown here is derived from an EMBL/GenBank/DDBJ whole genome shotgun (WGS) entry which is preliminary data.</text>
</comment>
<gene>
    <name evidence="2" type="ORF">FHS18_004846</name>
</gene>
<name>A0A7W5B1I9_9BACL</name>
<dbReference type="PANTHER" id="PTHR43617">
    <property type="entry name" value="L-AMINO ACID N-ACETYLTRANSFERASE"/>
    <property type="match status" value="1"/>
</dbReference>
<dbReference type="PANTHER" id="PTHR43617:SF33">
    <property type="entry name" value="SPORE COAT POLYSACCHARIDE BIOSYNTHESIS PROTEIN SPSD"/>
    <property type="match status" value="1"/>
</dbReference>
<keyword evidence="2" id="KW-0689">Ribosomal protein</keyword>
<dbReference type="GO" id="GO:0016747">
    <property type="term" value="F:acyltransferase activity, transferring groups other than amino-acyl groups"/>
    <property type="evidence" value="ECO:0007669"/>
    <property type="project" value="InterPro"/>
</dbReference>
<protein>
    <submittedName>
        <fullName evidence="2">Ribosomal protein S18 acetylase RimI-like enzyme</fullName>
    </submittedName>
</protein>
<dbReference type="EMBL" id="JACHXK010000014">
    <property type="protein sequence ID" value="MBB3112744.1"/>
    <property type="molecule type" value="Genomic_DNA"/>
</dbReference>
<evidence type="ECO:0000313" key="3">
    <source>
        <dbReference type="Proteomes" id="UP000570361"/>
    </source>
</evidence>
<dbReference type="Proteomes" id="UP000570361">
    <property type="component" value="Unassembled WGS sequence"/>
</dbReference>
<dbReference type="AlphaFoldDB" id="A0A7W5B1I9"/>
<dbReference type="Gene3D" id="3.40.630.30">
    <property type="match status" value="1"/>
</dbReference>
<evidence type="ECO:0000259" key="1">
    <source>
        <dbReference type="PROSITE" id="PS51186"/>
    </source>
</evidence>